<name>A0ABW1UNB3_9LACO</name>
<dbReference type="EMBL" id="JBHSSM010000005">
    <property type="protein sequence ID" value="MFC6314249.1"/>
    <property type="molecule type" value="Genomic_DNA"/>
</dbReference>
<evidence type="ECO:0000313" key="2">
    <source>
        <dbReference type="Proteomes" id="UP001596310"/>
    </source>
</evidence>
<protein>
    <submittedName>
        <fullName evidence="1">YdeI/OmpD-associated family protein</fullName>
    </submittedName>
</protein>
<comment type="caution">
    <text evidence="1">The sequence shown here is derived from an EMBL/GenBank/DDBJ whole genome shotgun (WGS) entry which is preliminary data.</text>
</comment>
<evidence type="ECO:0000313" key="1">
    <source>
        <dbReference type="EMBL" id="MFC6314249.1"/>
    </source>
</evidence>
<dbReference type="RefSeq" id="WP_125596670.1">
    <property type="nucleotide sequence ID" value="NZ_JBHSSM010000005.1"/>
</dbReference>
<reference evidence="2" key="1">
    <citation type="journal article" date="2019" name="Int. J. Syst. Evol. Microbiol.">
        <title>The Global Catalogue of Microorganisms (GCM) 10K type strain sequencing project: providing services to taxonomists for standard genome sequencing and annotation.</title>
        <authorList>
            <consortium name="The Broad Institute Genomics Platform"/>
            <consortium name="The Broad Institute Genome Sequencing Center for Infectious Disease"/>
            <person name="Wu L."/>
            <person name="Ma J."/>
        </authorList>
    </citation>
    <scope>NUCLEOTIDE SEQUENCE [LARGE SCALE GENOMIC DNA]</scope>
    <source>
        <strain evidence="2">CCM 8897</strain>
    </source>
</reference>
<accession>A0ABW1UNB3</accession>
<sequence length="86" mass="9743">MISRNLADYEAMIPQVAELLADDPTLQAFFRGLTPGYQREWARYLFGVKADATQTKHLAEMKQIFAAGYKSKRGYATAVKQQRTAQ</sequence>
<dbReference type="Pfam" id="PF13376">
    <property type="entry name" value="OmdA"/>
    <property type="match status" value="1"/>
</dbReference>
<organism evidence="1 2">
    <name type="scientific">Lapidilactobacillus achengensis</name>
    <dbReference type="NCBI Taxonomy" id="2486000"/>
    <lineage>
        <taxon>Bacteria</taxon>
        <taxon>Bacillati</taxon>
        <taxon>Bacillota</taxon>
        <taxon>Bacilli</taxon>
        <taxon>Lactobacillales</taxon>
        <taxon>Lactobacillaceae</taxon>
        <taxon>Lapidilactobacillus</taxon>
    </lineage>
</organism>
<dbReference type="Proteomes" id="UP001596310">
    <property type="component" value="Unassembled WGS sequence"/>
</dbReference>
<gene>
    <name evidence="1" type="ORF">ACFQHW_01515</name>
</gene>
<proteinExistence type="predicted"/>
<keyword evidence="2" id="KW-1185">Reference proteome</keyword>